<sequence>MVTKAIITRDEIDISKLIEEIMKESSVRGCGALACFIGFVKGIVDDRKVYELEYSVYEPYATRILENIANEERDKYSLDSVFIIHRIGCLKPGEPTLYVIISGISREKVFKALEEIVERIKKEPPIFKLEKREDGEYWIIGEERVRRE</sequence>
<dbReference type="InterPro" id="IPR036563">
    <property type="entry name" value="MoaE_sf"/>
</dbReference>
<dbReference type="CDD" id="cd00756">
    <property type="entry name" value="MoaE"/>
    <property type="match status" value="1"/>
</dbReference>
<comment type="caution">
    <text evidence="1">The sequence shown here is derived from an EMBL/GenBank/DDBJ whole genome shotgun (WGS) entry which is preliminary data.</text>
</comment>
<dbReference type="AlphaFoldDB" id="A0A7C4HDR7"/>
<dbReference type="InterPro" id="IPR003448">
    <property type="entry name" value="Mopterin_biosynth_MoaE"/>
</dbReference>
<gene>
    <name evidence="2" type="ORF">ENT92_03040</name>
    <name evidence="1" type="ORF">ENU14_06170</name>
</gene>
<dbReference type="EMBL" id="DTAN01000118">
    <property type="protein sequence ID" value="HGU65174.1"/>
    <property type="molecule type" value="Genomic_DNA"/>
</dbReference>
<proteinExistence type="predicted"/>
<organism evidence="1">
    <name type="scientific">Staphylothermus marinus</name>
    <dbReference type="NCBI Taxonomy" id="2280"/>
    <lineage>
        <taxon>Archaea</taxon>
        <taxon>Thermoproteota</taxon>
        <taxon>Thermoprotei</taxon>
        <taxon>Desulfurococcales</taxon>
        <taxon>Desulfurococcaceae</taxon>
        <taxon>Staphylothermus</taxon>
    </lineage>
</organism>
<dbReference type="Pfam" id="PF02391">
    <property type="entry name" value="MoaE"/>
    <property type="match status" value="1"/>
</dbReference>
<dbReference type="PANTHER" id="PTHR23404">
    <property type="entry name" value="MOLYBDOPTERIN SYNTHASE RELATED"/>
    <property type="match status" value="1"/>
</dbReference>
<name>A0A7C4HDR7_STAMA</name>
<dbReference type="GO" id="GO:0006777">
    <property type="term" value="P:Mo-molybdopterin cofactor biosynthetic process"/>
    <property type="evidence" value="ECO:0007669"/>
    <property type="project" value="InterPro"/>
</dbReference>
<evidence type="ECO:0000313" key="1">
    <source>
        <dbReference type="EMBL" id="HGM59147.1"/>
    </source>
</evidence>
<protein>
    <submittedName>
        <fullName evidence="1">Molybdenum cofactor biosynthesis protein MoaE</fullName>
    </submittedName>
</protein>
<evidence type="ECO:0000313" key="2">
    <source>
        <dbReference type="EMBL" id="HGU65174.1"/>
    </source>
</evidence>
<dbReference type="SUPFAM" id="SSF54690">
    <property type="entry name" value="Molybdopterin synthase subunit MoaE"/>
    <property type="match status" value="1"/>
</dbReference>
<accession>A0A7C4HDR7</accession>
<reference evidence="1" key="1">
    <citation type="journal article" date="2020" name="mSystems">
        <title>Genome- and Community-Level Interaction Insights into Carbon Utilization and Element Cycling Functions of Hydrothermarchaeota in Hydrothermal Sediment.</title>
        <authorList>
            <person name="Zhou Z."/>
            <person name="Liu Y."/>
            <person name="Xu W."/>
            <person name="Pan J."/>
            <person name="Luo Z.H."/>
            <person name="Li M."/>
        </authorList>
    </citation>
    <scope>NUCLEOTIDE SEQUENCE [LARGE SCALE GENOMIC DNA]</scope>
    <source>
        <strain evidence="2">SpSt-622</strain>
        <strain evidence="1">SpSt-642</strain>
    </source>
</reference>
<dbReference type="Gene3D" id="3.90.1170.40">
    <property type="entry name" value="Molybdopterin biosynthesis MoaE subunit"/>
    <property type="match status" value="1"/>
</dbReference>
<dbReference type="EMBL" id="DTBJ01000052">
    <property type="protein sequence ID" value="HGM59147.1"/>
    <property type="molecule type" value="Genomic_DNA"/>
</dbReference>